<dbReference type="Pfam" id="PF22461">
    <property type="entry name" value="SLBB_2"/>
    <property type="match status" value="2"/>
</dbReference>
<keyword evidence="14" id="KW-0449">Lipoprotein</keyword>
<evidence type="ECO:0000259" key="15">
    <source>
        <dbReference type="Pfam" id="PF02563"/>
    </source>
</evidence>
<evidence type="ECO:0000256" key="14">
    <source>
        <dbReference type="ARBA" id="ARBA00023288"/>
    </source>
</evidence>
<evidence type="ECO:0000256" key="7">
    <source>
        <dbReference type="ARBA" id="ARBA00022729"/>
    </source>
</evidence>
<evidence type="ECO:0000256" key="4">
    <source>
        <dbReference type="ARBA" id="ARBA00022452"/>
    </source>
</evidence>
<keyword evidence="3" id="KW-0813">Transport</keyword>
<evidence type="ECO:0000256" key="13">
    <source>
        <dbReference type="ARBA" id="ARBA00023237"/>
    </source>
</evidence>
<dbReference type="Pfam" id="PF18412">
    <property type="entry name" value="Wza_C"/>
    <property type="match status" value="1"/>
</dbReference>
<keyword evidence="10" id="KW-0626">Porin</keyword>
<keyword evidence="4" id="KW-1134">Transmembrane beta strand</keyword>
<evidence type="ECO:0000259" key="16">
    <source>
        <dbReference type="Pfam" id="PF18412"/>
    </source>
</evidence>
<feature type="domain" description="SLBB" evidence="17">
    <location>
        <begin position="187"/>
        <end position="264"/>
    </location>
</feature>
<evidence type="ECO:0000256" key="11">
    <source>
        <dbReference type="ARBA" id="ARBA00023136"/>
    </source>
</evidence>
<dbReference type="InterPro" id="IPR049712">
    <property type="entry name" value="Poly_export"/>
</dbReference>
<feature type="domain" description="SLBB" evidence="17">
    <location>
        <begin position="271"/>
        <end position="353"/>
    </location>
</feature>
<organism evidence="18 19">
    <name type="scientific">Variovorax ginsengisoli</name>
    <dbReference type="NCBI Taxonomy" id="363844"/>
    <lineage>
        <taxon>Bacteria</taxon>
        <taxon>Pseudomonadati</taxon>
        <taxon>Pseudomonadota</taxon>
        <taxon>Betaproteobacteria</taxon>
        <taxon>Burkholderiales</taxon>
        <taxon>Comamonadaceae</taxon>
        <taxon>Variovorax</taxon>
    </lineage>
</organism>
<keyword evidence="19" id="KW-1185">Reference proteome</keyword>
<keyword evidence="13" id="KW-0998">Cell outer membrane</keyword>
<evidence type="ECO:0000256" key="8">
    <source>
        <dbReference type="ARBA" id="ARBA00023047"/>
    </source>
</evidence>
<evidence type="ECO:0000256" key="3">
    <source>
        <dbReference type="ARBA" id="ARBA00022448"/>
    </source>
</evidence>
<keyword evidence="6" id="KW-0812">Transmembrane</keyword>
<evidence type="ECO:0000256" key="9">
    <source>
        <dbReference type="ARBA" id="ARBA00023065"/>
    </source>
</evidence>
<gene>
    <name evidence="18" type="ORF">J2W36_004480</name>
</gene>
<evidence type="ECO:0000256" key="12">
    <source>
        <dbReference type="ARBA" id="ARBA00023139"/>
    </source>
</evidence>
<dbReference type="Gene3D" id="3.10.560.10">
    <property type="entry name" value="Outer membrane lipoprotein wza domain like"/>
    <property type="match status" value="2"/>
</dbReference>
<evidence type="ECO:0000256" key="1">
    <source>
        <dbReference type="ARBA" id="ARBA00004571"/>
    </source>
</evidence>
<keyword evidence="8" id="KW-0625">Polysaccharide transport</keyword>
<dbReference type="Pfam" id="PF02563">
    <property type="entry name" value="Poly_export"/>
    <property type="match status" value="1"/>
</dbReference>
<dbReference type="EMBL" id="JAUSRO010000016">
    <property type="protein sequence ID" value="MDP9902204.1"/>
    <property type="molecule type" value="Genomic_DNA"/>
</dbReference>
<feature type="domain" description="Outer-membrane lipoprotein Wza C-terminal" evidence="16">
    <location>
        <begin position="356"/>
        <end position="382"/>
    </location>
</feature>
<name>A0ABT9SCY8_9BURK</name>
<evidence type="ECO:0000256" key="10">
    <source>
        <dbReference type="ARBA" id="ARBA00023114"/>
    </source>
</evidence>
<dbReference type="PROSITE" id="PS51257">
    <property type="entry name" value="PROKAR_LIPOPROTEIN"/>
    <property type="match status" value="1"/>
</dbReference>
<keyword evidence="11" id="KW-0472">Membrane</keyword>
<reference evidence="18 19" key="1">
    <citation type="submission" date="2023-07" db="EMBL/GenBank/DDBJ databases">
        <title>Sorghum-associated microbial communities from plants grown in Nebraska, USA.</title>
        <authorList>
            <person name="Schachtman D."/>
        </authorList>
    </citation>
    <scope>NUCLEOTIDE SEQUENCE [LARGE SCALE GENOMIC DNA]</scope>
    <source>
        <strain evidence="18 19">DS1607</strain>
    </source>
</reference>
<keyword evidence="9" id="KW-0406">Ion transport</keyword>
<sequence length="383" mass="41215">MSTKTWIGRAGVVLGLAGLLSLQGCAVPGFGFAGPMDADQSLPPDFQYLSADGAPEGVITSISPALIRTLAQTQPRNVSPEIKSLFGKPPVYTIGPGDVIGVLVYDHPELLPNAGAVISQQADSTAVNVSPGFIVGANGEISFPYIGHVRLQGLTEIQASDLIRNRIAEYIKDPQVTVRIQSFRSRRAYVEGEVRTPGLQIFTDVPMTLAEAISRSGGITANGDRSFITLTRNDKTFTINLQLLQDLSSDASKIPLQNGDVINVRNRDESKVYVMGEIARPSALLMRNGKLSLNEALGESGGPNLITANTGQIYVIRNNSEGNPQIFHLNAKNPTALALADRFPLKPRDVVYIDPVPLVVWNRIVNLILPSAQVVYYGSESTK</sequence>
<dbReference type="RefSeq" id="WP_307691957.1">
    <property type="nucleotide sequence ID" value="NZ_JAUSRO010000016.1"/>
</dbReference>
<evidence type="ECO:0000256" key="6">
    <source>
        <dbReference type="ARBA" id="ARBA00022692"/>
    </source>
</evidence>
<keyword evidence="12" id="KW-0564">Palmitate</keyword>
<proteinExistence type="inferred from homology"/>
<comment type="subcellular location">
    <subcellularLocation>
        <location evidence="1">Cell outer membrane</location>
        <topology evidence="1">Multi-pass membrane protein</topology>
    </subcellularLocation>
</comment>
<comment type="caution">
    <text evidence="18">The sequence shown here is derived from an EMBL/GenBank/DDBJ whole genome shotgun (WGS) entry which is preliminary data.</text>
</comment>
<keyword evidence="7" id="KW-0732">Signal</keyword>
<dbReference type="Proteomes" id="UP001226867">
    <property type="component" value="Unassembled WGS sequence"/>
</dbReference>
<evidence type="ECO:0000256" key="2">
    <source>
        <dbReference type="ARBA" id="ARBA00009450"/>
    </source>
</evidence>
<dbReference type="InterPro" id="IPR040716">
    <property type="entry name" value="Wza_C"/>
</dbReference>
<dbReference type="PANTHER" id="PTHR33619:SF3">
    <property type="entry name" value="POLYSACCHARIDE EXPORT PROTEIN GFCE-RELATED"/>
    <property type="match status" value="1"/>
</dbReference>
<evidence type="ECO:0000313" key="18">
    <source>
        <dbReference type="EMBL" id="MDP9902204.1"/>
    </source>
</evidence>
<dbReference type="InterPro" id="IPR054765">
    <property type="entry name" value="SLBB_dom"/>
</dbReference>
<evidence type="ECO:0000313" key="19">
    <source>
        <dbReference type="Proteomes" id="UP001226867"/>
    </source>
</evidence>
<protein>
    <submittedName>
        <fullName evidence="18">Polysaccharide export outer membrane protein</fullName>
    </submittedName>
</protein>
<evidence type="ECO:0000259" key="17">
    <source>
        <dbReference type="Pfam" id="PF22461"/>
    </source>
</evidence>
<dbReference type="Gene3D" id="3.30.1950.10">
    <property type="entry name" value="wza like domain"/>
    <property type="match status" value="1"/>
</dbReference>
<feature type="domain" description="Polysaccharide export protein N-terminal" evidence="15">
    <location>
        <begin position="89"/>
        <end position="180"/>
    </location>
</feature>
<dbReference type="PANTHER" id="PTHR33619">
    <property type="entry name" value="POLYSACCHARIDE EXPORT PROTEIN GFCE-RELATED"/>
    <property type="match status" value="1"/>
</dbReference>
<dbReference type="InterPro" id="IPR003715">
    <property type="entry name" value="Poly_export_N"/>
</dbReference>
<keyword evidence="5" id="KW-0762">Sugar transport</keyword>
<evidence type="ECO:0000256" key="5">
    <source>
        <dbReference type="ARBA" id="ARBA00022597"/>
    </source>
</evidence>
<comment type="similarity">
    <text evidence="2">Belongs to the BexD/CtrA/VexA family.</text>
</comment>
<accession>A0ABT9SCY8</accession>